<feature type="region of interest" description="Disordered" evidence="3">
    <location>
        <begin position="481"/>
        <end position="514"/>
    </location>
</feature>
<proteinExistence type="predicted"/>
<dbReference type="InterPro" id="IPR013762">
    <property type="entry name" value="Integrase-like_cat_sf"/>
</dbReference>
<keyword evidence="1" id="KW-0238">DNA-binding</keyword>
<evidence type="ECO:0000313" key="5">
    <source>
        <dbReference type="Proteomes" id="UP001152795"/>
    </source>
</evidence>
<dbReference type="PANTHER" id="PTHR30349">
    <property type="entry name" value="PHAGE INTEGRASE-RELATED"/>
    <property type="match status" value="1"/>
</dbReference>
<dbReference type="EMBL" id="CACRXK020007867">
    <property type="protein sequence ID" value="CAB4013393.1"/>
    <property type="molecule type" value="Genomic_DNA"/>
</dbReference>
<evidence type="ECO:0000256" key="3">
    <source>
        <dbReference type="SAM" id="MobiDB-lite"/>
    </source>
</evidence>
<dbReference type="GO" id="GO:0006310">
    <property type="term" value="P:DNA recombination"/>
    <property type="evidence" value="ECO:0007669"/>
    <property type="project" value="UniProtKB-KW"/>
</dbReference>
<accession>A0A6S7I965</accession>
<dbReference type="Proteomes" id="UP001152795">
    <property type="component" value="Unassembled WGS sequence"/>
</dbReference>
<name>A0A6S7I965_PARCT</name>
<gene>
    <name evidence="4" type="ORF">PACLA_8A076310</name>
</gene>
<protein>
    <submittedName>
        <fullName evidence="4">Neurofilament medium polypeptide</fullName>
    </submittedName>
</protein>
<sequence>MSQRKQMSEEWSNEELENADQSSSDSDYSDGDYSDESSKWLQTADGSRKDPSIASKCSRQVQLVMQYINPKKPTLKDVLEKETLKNKWLNKFEKERRPETVKSYLGDLRQFYFFLQCTSPKNINVSTKVLNSLIAQMTQWSKSFHKLVKGRFWEKRMINMGKLRTPEQIREFTSSNVARAAVNMLDEYQAKADGTWPSQSEYTSVRDYLVTSICINNGSRSGALANMTVGEFMSAQQLDDSFVVKVKKHKTFITHGSANLVFSTTLHNWMMIYINKFRYPVADMTCKNTEPVFLTWKNRPMTASHIGSQINSAWGKLFGKETATGGATAFRKAAVSAVHRNNKGRREELAQLMVHHRVTADHYYLLEEKTAAAVKTSKYLTDVLHAKAPHTKATSGKDVEASNAPSSSVEWSVQKRRKWMPEEEEELKMLFAAEIKDQSITLKTVRQKIQDSPVLKEISACKIRDKIRTFFGSVTCPLPELSEETPEERLNRSGYKSPSLSKKTQMNKNNSDSE</sequence>
<comment type="caution">
    <text evidence="4">The sequence shown here is derived from an EMBL/GenBank/DDBJ whole genome shotgun (WGS) entry which is preliminary data.</text>
</comment>
<reference evidence="4" key="1">
    <citation type="submission" date="2020-04" db="EMBL/GenBank/DDBJ databases">
        <authorList>
            <person name="Alioto T."/>
            <person name="Alioto T."/>
            <person name="Gomez Garrido J."/>
        </authorList>
    </citation>
    <scope>NUCLEOTIDE SEQUENCE</scope>
    <source>
        <strain evidence="4">A484AB</strain>
    </source>
</reference>
<keyword evidence="5" id="KW-1185">Reference proteome</keyword>
<evidence type="ECO:0000313" key="4">
    <source>
        <dbReference type="EMBL" id="CAB4013393.1"/>
    </source>
</evidence>
<dbReference type="GO" id="GO:0015074">
    <property type="term" value="P:DNA integration"/>
    <property type="evidence" value="ECO:0007669"/>
    <property type="project" value="InterPro"/>
</dbReference>
<dbReference type="GO" id="GO:0003677">
    <property type="term" value="F:DNA binding"/>
    <property type="evidence" value="ECO:0007669"/>
    <property type="project" value="UniProtKB-KW"/>
</dbReference>
<feature type="region of interest" description="Disordered" evidence="3">
    <location>
        <begin position="1"/>
        <end position="54"/>
    </location>
</feature>
<keyword evidence="2" id="KW-0233">DNA recombination</keyword>
<evidence type="ECO:0000256" key="1">
    <source>
        <dbReference type="ARBA" id="ARBA00023125"/>
    </source>
</evidence>
<dbReference type="InterPro" id="IPR011010">
    <property type="entry name" value="DNA_brk_join_enz"/>
</dbReference>
<dbReference type="SUPFAM" id="SSF56349">
    <property type="entry name" value="DNA breaking-rejoining enzymes"/>
    <property type="match status" value="1"/>
</dbReference>
<dbReference type="OrthoDB" id="5990091at2759"/>
<dbReference type="AlphaFoldDB" id="A0A6S7I965"/>
<dbReference type="PANTHER" id="PTHR30349:SF41">
    <property type="entry name" value="INTEGRASE_RECOMBINASE PROTEIN MJ0367-RELATED"/>
    <property type="match status" value="1"/>
</dbReference>
<dbReference type="InterPro" id="IPR050090">
    <property type="entry name" value="Tyrosine_recombinase_XerCD"/>
</dbReference>
<dbReference type="Gene3D" id="1.10.443.10">
    <property type="entry name" value="Intergrase catalytic core"/>
    <property type="match status" value="1"/>
</dbReference>
<feature type="compositionally biased region" description="Polar residues" evidence="3">
    <location>
        <begin position="494"/>
        <end position="514"/>
    </location>
</feature>
<organism evidence="4 5">
    <name type="scientific">Paramuricea clavata</name>
    <name type="common">Red gorgonian</name>
    <name type="synonym">Violescent sea-whip</name>
    <dbReference type="NCBI Taxonomy" id="317549"/>
    <lineage>
        <taxon>Eukaryota</taxon>
        <taxon>Metazoa</taxon>
        <taxon>Cnidaria</taxon>
        <taxon>Anthozoa</taxon>
        <taxon>Octocorallia</taxon>
        <taxon>Malacalcyonacea</taxon>
        <taxon>Plexauridae</taxon>
        <taxon>Paramuricea</taxon>
    </lineage>
</organism>
<evidence type="ECO:0000256" key="2">
    <source>
        <dbReference type="ARBA" id="ARBA00023172"/>
    </source>
</evidence>